<dbReference type="EMBL" id="CP000855">
    <property type="protein sequence ID" value="ACJ15895.1"/>
    <property type="molecule type" value="Genomic_DNA"/>
</dbReference>
<protein>
    <submittedName>
        <fullName evidence="2">Rubrerythrin-related protein</fullName>
    </submittedName>
</protein>
<dbReference type="eggNOG" id="arCOG01104">
    <property type="taxonomic scope" value="Archaea"/>
</dbReference>
<dbReference type="Proteomes" id="UP000002727">
    <property type="component" value="Chromosome"/>
</dbReference>
<proteinExistence type="predicted"/>
<dbReference type="PANTHER" id="PTHR33531:SF10">
    <property type="entry name" value="BLR7895 PROTEIN"/>
    <property type="match status" value="1"/>
</dbReference>
<dbReference type="OrthoDB" id="91829at2157"/>
<sequence length="184" mass="22026">MTTPIYKTKERERIKFKKILEALSQLDTKELIAHWIDQEVKEAEMYYRLYTMSKEVNWDEQIPKLFFSIYKDCLEHAEALLKLYRTMYPGEEVIKVNVPALEVELSEDRLRELVFKGNLRGILEYLMGTEKIAHDVYSYLAEQTTDEKVRATLIWLAEIENGHYEKLRRLYVTLFGDYPEEEEE</sequence>
<dbReference type="GO" id="GO:0016491">
    <property type="term" value="F:oxidoreductase activity"/>
    <property type="evidence" value="ECO:0007669"/>
    <property type="project" value="InterPro"/>
</dbReference>
<dbReference type="AlphaFoldDB" id="B6YTK8"/>
<accession>B6YTK8</accession>
<dbReference type="PANTHER" id="PTHR33531">
    <property type="entry name" value="RUBRERYTHRIN SUBFAMILY"/>
    <property type="match status" value="1"/>
</dbReference>
<dbReference type="PATRIC" id="fig|523850.10.peg.412"/>
<feature type="domain" description="Rubrerythrin diiron-binding" evidence="1">
    <location>
        <begin position="42"/>
        <end position="171"/>
    </location>
</feature>
<evidence type="ECO:0000313" key="3">
    <source>
        <dbReference type="Proteomes" id="UP000002727"/>
    </source>
</evidence>
<dbReference type="InterPro" id="IPR009078">
    <property type="entry name" value="Ferritin-like_SF"/>
</dbReference>
<keyword evidence="3" id="KW-1185">Reference proteome</keyword>
<dbReference type="SUPFAM" id="SSF47240">
    <property type="entry name" value="Ferritin-like"/>
    <property type="match status" value="1"/>
</dbReference>
<dbReference type="Gene3D" id="1.20.1260.10">
    <property type="match status" value="1"/>
</dbReference>
<dbReference type="KEGG" id="ton:TON_0410"/>
<evidence type="ECO:0000313" key="2">
    <source>
        <dbReference type="EMBL" id="ACJ15895.1"/>
    </source>
</evidence>
<name>B6YTK8_THEON</name>
<organism evidence="2 3">
    <name type="scientific">Thermococcus onnurineus (strain NA1)</name>
    <dbReference type="NCBI Taxonomy" id="523850"/>
    <lineage>
        <taxon>Archaea</taxon>
        <taxon>Methanobacteriati</taxon>
        <taxon>Methanobacteriota</taxon>
        <taxon>Thermococci</taxon>
        <taxon>Thermococcales</taxon>
        <taxon>Thermococcaceae</taxon>
        <taxon>Thermococcus</taxon>
    </lineage>
</organism>
<dbReference type="HOGENOM" id="CLU_119858_1_0_2"/>
<dbReference type="InterPro" id="IPR012347">
    <property type="entry name" value="Ferritin-like"/>
</dbReference>
<evidence type="ECO:0000259" key="1">
    <source>
        <dbReference type="Pfam" id="PF02915"/>
    </source>
</evidence>
<dbReference type="GO" id="GO:0046872">
    <property type="term" value="F:metal ion binding"/>
    <property type="evidence" value="ECO:0007669"/>
    <property type="project" value="InterPro"/>
</dbReference>
<reference evidence="2 3" key="1">
    <citation type="journal article" date="2008" name="J. Bacteriol.">
        <title>The complete genome sequence of Thermococcus onnurineus NA1 reveals a mixed heterotrophic and carboxydotrophic metabolism.</title>
        <authorList>
            <person name="Lee H.S."/>
            <person name="Kang S.G."/>
            <person name="Bae S.S."/>
            <person name="Lim J.K."/>
            <person name="Cho Y."/>
            <person name="Kim Y.J."/>
            <person name="Jeon J.H."/>
            <person name="Cha S.S."/>
            <person name="Kwon K.K."/>
            <person name="Kim H.T."/>
            <person name="Park C.J."/>
            <person name="Lee H.W."/>
            <person name="Kim S.I."/>
            <person name="Chun J."/>
            <person name="Colwell R.R."/>
            <person name="Kim S.J."/>
            <person name="Lee J.H."/>
        </authorList>
    </citation>
    <scope>NUCLEOTIDE SEQUENCE [LARGE SCALE GENOMIC DNA]</scope>
    <source>
        <strain evidence="2 3">NA1</strain>
    </source>
</reference>
<dbReference type="InterPro" id="IPR003251">
    <property type="entry name" value="Rr_diiron-bd_dom"/>
</dbReference>
<dbReference type="CDD" id="cd01045">
    <property type="entry name" value="Ferritin_like_AB"/>
    <property type="match status" value="1"/>
</dbReference>
<dbReference type="Pfam" id="PF02915">
    <property type="entry name" value="Rubrerythrin"/>
    <property type="match status" value="1"/>
</dbReference>
<gene>
    <name evidence="2" type="ordered locus">TON_0410</name>
</gene>